<organism evidence="2 3">
    <name type="scientific">Streptomyces sedi</name>
    <dbReference type="NCBI Taxonomy" id="555059"/>
    <lineage>
        <taxon>Bacteria</taxon>
        <taxon>Bacillati</taxon>
        <taxon>Actinomycetota</taxon>
        <taxon>Actinomycetes</taxon>
        <taxon>Kitasatosporales</taxon>
        <taxon>Streptomycetaceae</taxon>
        <taxon>Streptomyces</taxon>
    </lineage>
</organism>
<dbReference type="Pfam" id="PF04149">
    <property type="entry name" value="DUF397"/>
    <property type="match status" value="1"/>
</dbReference>
<reference evidence="2 3" key="1">
    <citation type="submission" date="2019-06" db="EMBL/GenBank/DDBJ databases">
        <title>Draft genome of Streptomyces sedi sp. JCM16909.</title>
        <authorList>
            <person name="Klykleung N."/>
            <person name="Tanasupawat S."/>
            <person name="Kudo T."/>
            <person name="Yuki M."/>
            <person name="Ohkuma M."/>
        </authorList>
    </citation>
    <scope>NUCLEOTIDE SEQUENCE [LARGE SCALE GENOMIC DNA]</scope>
    <source>
        <strain evidence="2 3">JCM 16909</strain>
    </source>
</reference>
<keyword evidence="3" id="KW-1185">Reference proteome</keyword>
<evidence type="ECO:0000313" key="2">
    <source>
        <dbReference type="EMBL" id="TNM24558.1"/>
    </source>
</evidence>
<dbReference type="Proteomes" id="UP000311713">
    <property type="component" value="Unassembled WGS sequence"/>
</dbReference>
<evidence type="ECO:0000313" key="3">
    <source>
        <dbReference type="Proteomes" id="UP000311713"/>
    </source>
</evidence>
<gene>
    <name evidence="2" type="ORF">FH715_27410</name>
</gene>
<comment type="caution">
    <text evidence="2">The sequence shown here is derived from an EMBL/GenBank/DDBJ whole genome shotgun (WGS) entry which is preliminary data.</text>
</comment>
<dbReference type="AlphaFoldDB" id="A0A5C4UM47"/>
<dbReference type="EMBL" id="VDGT01000034">
    <property type="protein sequence ID" value="TNM24558.1"/>
    <property type="molecule type" value="Genomic_DNA"/>
</dbReference>
<feature type="domain" description="DUF397" evidence="1">
    <location>
        <begin position="8"/>
        <end position="60"/>
    </location>
</feature>
<dbReference type="OrthoDB" id="4323652at2"/>
<dbReference type="RefSeq" id="WP_139650115.1">
    <property type="nucleotide sequence ID" value="NZ_BAAAZS010000078.1"/>
</dbReference>
<sequence length="65" mass="6860">MADQAEPQWFKSSYSGAPNSECVECATAGQSVLARDSKQPGGPRVAFSPAAWSTFAEALRARILG</sequence>
<evidence type="ECO:0000259" key="1">
    <source>
        <dbReference type="Pfam" id="PF04149"/>
    </source>
</evidence>
<name>A0A5C4UM47_9ACTN</name>
<proteinExistence type="predicted"/>
<dbReference type="InterPro" id="IPR007278">
    <property type="entry name" value="DUF397"/>
</dbReference>
<accession>A0A5C4UM47</accession>
<protein>
    <submittedName>
        <fullName evidence="2">DUF397 domain-containing protein</fullName>
    </submittedName>
</protein>